<dbReference type="Gene3D" id="1.50.10.10">
    <property type="match status" value="1"/>
</dbReference>
<feature type="active site" description="Proton donor" evidence="3">
    <location>
        <position position="189"/>
    </location>
</feature>
<dbReference type="EMBL" id="QSFT01000017">
    <property type="protein sequence ID" value="RHA75226.1"/>
    <property type="molecule type" value="Genomic_DNA"/>
</dbReference>
<keyword evidence="1 6" id="KW-0378">Hydrolase</keyword>
<feature type="binding site" evidence="4">
    <location>
        <position position="261"/>
    </location>
    <ligand>
        <name>substrate</name>
    </ligand>
</feature>
<feature type="binding site" evidence="4">
    <location>
        <position position="249"/>
    </location>
    <ligand>
        <name>substrate</name>
    </ligand>
</feature>
<dbReference type="SUPFAM" id="SSF48208">
    <property type="entry name" value="Six-hairpin glycosidases"/>
    <property type="match status" value="1"/>
</dbReference>
<accession>A0A413SZ94</accession>
<dbReference type="PANTHER" id="PTHR36845">
    <property type="entry name" value="HYDROLASE, PUTATIVE (AFU_ORTHOLOGUE AFUA_7G05090)-RELATED"/>
    <property type="match status" value="1"/>
</dbReference>
<feature type="binding site" evidence="4">
    <location>
        <position position="265"/>
    </location>
    <ligand>
        <name>substrate</name>
    </ligand>
</feature>
<dbReference type="InterPro" id="IPR012341">
    <property type="entry name" value="6hp_glycosidase-like_sf"/>
</dbReference>
<feature type="binding site" evidence="4">
    <location>
        <position position="123"/>
    </location>
    <ligand>
        <name>substrate</name>
    </ligand>
</feature>
<feature type="signal peptide" evidence="5">
    <location>
        <begin position="1"/>
        <end position="24"/>
    </location>
</feature>
<dbReference type="Pfam" id="PF07470">
    <property type="entry name" value="Glyco_hydro_88"/>
    <property type="match status" value="1"/>
</dbReference>
<dbReference type="AlphaFoldDB" id="A0A413SZ94"/>
<dbReference type="InterPro" id="IPR008928">
    <property type="entry name" value="6-hairpin_glycosidase_sf"/>
</dbReference>
<keyword evidence="5" id="KW-0732">Signal</keyword>
<gene>
    <name evidence="6" type="ORF">DW921_09025</name>
</gene>
<feature type="binding site" evidence="4">
    <location>
        <position position="189"/>
    </location>
    <ligand>
        <name>substrate</name>
    </ligand>
</feature>
<comment type="similarity">
    <text evidence="2">Belongs to the glycosyl hydrolase 88 family.</text>
</comment>
<dbReference type="InterPro" id="IPR010905">
    <property type="entry name" value="Glyco_hydro_88"/>
</dbReference>
<name>A0A413SZ94_9BACT</name>
<reference evidence="6 7" key="1">
    <citation type="submission" date="2018-08" db="EMBL/GenBank/DDBJ databases">
        <title>A genome reference for cultivated species of the human gut microbiota.</title>
        <authorList>
            <person name="Zou Y."/>
            <person name="Xue W."/>
            <person name="Luo G."/>
        </authorList>
    </citation>
    <scope>NUCLEOTIDE SEQUENCE [LARGE SCALE GENOMIC DNA]</scope>
    <source>
        <strain evidence="6 7">AM42-38</strain>
    </source>
</reference>
<feature type="active site" description="Nucleophile" evidence="3">
    <location>
        <position position="123"/>
    </location>
</feature>
<evidence type="ECO:0000256" key="2">
    <source>
        <dbReference type="ARBA" id="ARBA00038358"/>
    </source>
</evidence>
<dbReference type="InterPro" id="IPR052369">
    <property type="entry name" value="UG_Glycosaminoglycan_Hydrolase"/>
</dbReference>
<evidence type="ECO:0000256" key="5">
    <source>
        <dbReference type="SAM" id="SignalP"/>
    </source>
</evidence>
<feature type="chain" id="PRO_5019092861" evidence="5">
    <location>
        <begin position="25"/>
        <end position="413"/>
    </location>
</feature>
<sequence length="413" mass="46379">MKKLKNKILIGCACMLASSFTGCAPQKQDQKESSWPQAALQNATRQLTLSLDSTGRDGNVRTPVTLTPSGKVYYCSPEDWRSGFYAGSLWYLYELTADTALLNPTIRHTETLESAKNLTWHHDIGFIINCSFGNALRLTGDRRYAEVMTQAARSLCTRFRPAAGVIQSWDVNGNSWQAKRGWKCPVIIDNMMNLELLFEATKLTGDSTFCRVALSHADRTLKEQFRPDGSCFHVVDYDPQDGTVRSRQTAQGYADSSAWSRGQAWAIYGYTVCYRETGRQIYLDQALKTFNFMKNHPHMPADRVPYWDMDAPGIPNEPRDASSATVIASALYEISTFDVPQAEEYRTYADSIMSSLTSPDYTAAPGTNGLFLLMHSVGSIPHNSEIDVPLNYADYYYMEALKRRNDIDKASNK</sequence>
<dbReference type="Proteomes" id="UP000283855">
    <property type="component" value="Unassembled WGS sequence"/>
</dbReference>
<organism evidence="6 7">
    <name type="scientific">Phocaeicola coprophilus</name>
    <dbReference type="NCBI Taxonomy" id="387090"/>
    <lineage>
        <taxon>Bacteria</taxon>
        <taxon>Pseudomonadati</taxon>
        <taxon>Bacteroidota</taxon>
        <taxon>Bacteroidia</taxon>
        <taxon>Bacteroidales</taxon>
        <taxon>Bacteroidaceae</taxon>
        <taxon>Phocaeicola</taxon>
    </lineage>
</organism>
<evidence type="ECO:0000256" key="1">
    <source>
        <dbReference type="ARBA" id="ARBA00022801"/>
    </source>
</evidence>
<proteinExistence type="inferred from homology"/>
<dbReference type="GO" id="GO:0052757">
    <property type="term" value="F:chondroitin hydrolase activity"/>
    <property type="evidence" value="ECO:0007669"/>
    <property type="project" value="TreeGrafter"/>
</dbReference>
<dbReference type="RefSeq" id="WP_118400529.1">
    <property type="nucleotide sequence ID" value="NZ_CABJGD010000017.1"/>
</dbReference>
<dbReference type="GO" id="GO:0000272">
    <property type="term" value="P:polysaccharide catabolic process"/>
    <property type="evidence" value="ECO:0007669"/>
    <property type="project" value="TreeGrafter"/>
</dbReference>
<dbReference type="PROSITE" id="PS51257">
    <property type="entry name" value="PROKAR_LIPOPROTEIN"/>
    <property type="match status" value="1"/>
</dbReference>
<protein>
    <submittedName>
        <fullName evidence="6">Glucuronyl hydrolase</fullName>
    </submittedName>
</protein>
<evidence type="ECO:0000313" key="6">
    <source>
        <dbReference type="EMBL" id="RHA75226.1"/>
    </source>
</evidence>
<evidence type="ECO:0000256" key="4">
    <source>
        <dbReference type="PIRSR" id="PIRSR610905-2"/>
    </source>
</evidence>
<dbReference type="PANTHER" id="PTHR36845:SF1">
    <property type="entry name" value="HYDROLASE, PUTATIVE (AFU_ORTHOLOGUE AFUA_7G05090)-RELATED"/>
    <property type="match status" value="1"/>
</dbReference>
<feature type="binding site" evidence="4">
    <location>
        <position position="379"/>
    </location>
    <ligand>
        <name>substrate</name>
    </ligand>
</feature>
<evidence type="ECO:0000256" key="3">
    <source>
        <dbReference type="PIRSR" id="PIRSR610905-1"/>
    </source>
</evidence>
<evidence type="ECO:0000313" key="7">
    <source>
        <dbReference type="Proteomes" id="UP000283855"/>
    </source>
</evidence>
<comment type="caution">
    <text evidence="6">The sequence shown here is derived from an EMBL/GenBank/DDBJ whole genome shotgun (WGS) entry which is preliminary data.</text>
</comment>